<dbReference type="OrthoDB" id="77891at2759"/>
<evidence type="ECO:0000259" key="2">
    <source>
        <dbReference type="PROSITE" id="PS51164"/>
    </source>
</evidence>
<comment type="caution">
    <text evidence="3">The sequence shown here is derived from an EMBL/GenBank/DDBJ whole genome shotgun (WGS) entry which is preliminary data.</text>
</comment>
<reference evidence="3 4" key="1">
    <citation type="journal article" date="2014" name="Genome Biol. Evol.">
        <title>The secreted proteins of Achlya hypogyna and Thraustotheca clavata identify the ancestral oomycete secretome and reveal gene acquisitions by horizontal gene transfer.</title>
        <authorList>
            <person name="Misner I."/>
            <person name="Blouin N."/>
            <person name="Leonard G."/>
            <person name="Richards T.A."/>
            <person name="Lane C.E."/>
        </authorList>
    </citation>
    <scope>NUCLEOTIDE SEQUENCE [LARGE SCALE GENOMIC DNA]</scope>
    <source>
        <strain evidence="3 4">ATCC 48635</strain>
    </source>
</reference>
<dbReference type="GO" id="GO:0005975">
    <property type="term" value="P:carbohydrate metabolic process"/>
    <property type="evidence" value="ECO:0007669"/>
    <property type="project" value="InterPro"/>
</dbReference>
<dbReference type="InterPro" id="IPR000254">
    <property type="entry name" value="CBD"/>
</dbReference>
<dbReference type="Pfam" id="PF00734">
    <property type="entry name" value="CBM_1"/>
    <property type="match status" value="1"/>
</dbReference>
<evidence type="ECO:0000313" key="3">
    <source>
        <dbReference type="EMBL" id="OQR88955.1"/>
    </source>
</evidence>
<name>A0A1V9YT57_ACHHY</name>
<protein>
    <recommendedName>
        <fullName evidence="2">CBM1 domain-containing protein</fullName>
    </recommendedName>
</protein>
<keyword evidence="1" id="KW-0732">Signal</keyword>
<gene>
    <name evidence="3" type="ORF">ACHHYP_20281</name>
</gene>
<organism evidence="3 4">
    <name type="scientific">Achlya hypogyna</name>
    <name type="common">Oomycete</name>
    <name type="synonym">Protoachlya hypogyna</name>
    <dbReference type="NCBI Taxonomy" id="1202772"/>
    <lineage>
        <taxon>Eukaryota</taxon>
        <taxon>Sar</taxon>
        <taxon>Stramenopiles</taxon>
        <taxon>Oomycota</taxon>
        <taxon>Saprolegniomycetes</taxon>
        <taxon>Saprolegniales</taxon>
        <taxon>Achlyaceae</taxon>
        <taxon>Achlya</taxon>
    </lineage>
</organism>
<dbReference type="InterPro" id="IPR035971">
    <property type="entry name" value="CBD_sf"/>
</dbReference>
<dbReference type="Proteomes" id="UP000243579">
    <property type="component" value="Unassembled WGS sequence"/>
</dbReference>
<accession>A0A1V9YT57</accession>
<dbReference type="SUPFAM" id="SSF57180">
    <property type="entry name" value="Cellulose-binding domain"/>
    <property type="match status" value="1"/>
</dbReference>
<dbReference type="GO" id="GO:0005576">
    <property type="term" value="C:extracellular region"/>
    <property type="evidence" value="ECO:0007669"/>
    <property type="project" value="InterPro"/>
</dbReference>
<dbReference type="EMBL" id="JNBR01001009">
    <property type="protein sequence ID" value="OQR88955.1"/>
    <property type="molecule type" value="Genomic_DNA"/>
</dbReference>
<evidence type="ECO:0000256" key="1">
    <source>
        <dbReference type="ARBA" id="ARBA00022729"/>
    </source>
</evidence>
<dbReference type="SMART" id="SM00236">
    <property type="entry name" value="fCBD"/>
    <property type="match status" value="1"/>
</dbReference>
<keyword evidence="4" id="KW-1185">Reference proteome</keyword>
<dbReference type="GO" id="GO:0030248">
    <property type="term" value="F:cellulose binding"/>
    <property type="evidence" value="ECO:0007669"/>
    <property type="project" value="InterPro"/>
</dbReference>
<proteinExistence type="predicted"/>
<evidence type="ECO:0000313" key="4">
    <source>
        <dbReference type="Proteomes" id="UP000243579"/>
    </source>
</evidence>
<feature type="domain" description="CBM1" evidence="2">
    <location>
        <begin position="14"/>
        <end position="50"/>
    </location>
</feature>
<dbReference type="PROSITE" id="PS51164">
    <property type="entry name" value="CBM1_2"/>
    <property type="match status" value="1"/>
</dbReference>
<dbReference type="AlphaFoldDB" id="A0A1V9YT57"/>
<sequence length="57" mass="6490">MPTRKPTHKPHASGVNKRWQQCGGKNFTGSTQCMDNDKCHKYDAWYSQCIPVNPHSS</sequence>